<evidence type="ECO:0000313" key="4">
    <source>
        <dbReference type="Proteomes" id="UP000515237"/>
    </source>
</evidence>
<dbReference type="AlphaFoldDB" id="A0A7G7G2N4"/>
<dbReference type="RefSeq" id="WP_185272192.1">
    <property type="nucleotide sequence ID" value="NZ_CP055156.1"/>
</dbReference>
<organism evidence="3 4">
    <name type="scientific">Adhaeribacter swui</name>
    <dbReference type="NCBI Taxonomy" id="2086471"/>
    <lineage>
        <taxon>Bacteria</taxon>
        <taxon>Pseudomonadati</taxon>
        <taxon>Bacteroidota</taxon>
        <taxon>Cytophagia</taxon>
        <taxon>Cytophagales</taxon>
        <taxon>Hymenobacteraceae</taxon>
        <taxon>Adhaeribacter</taxon>
    </lineage>
</organism>
<proteinExistence type="predicted"/>
<feature type="chain" id="PRO_5028945661" evidence="1">
    <location>
        <begin position="24"/>
        <end position="180"/>
    </location>
</feature>
<sequence>MSSNSIKTFLCLILLAFTTAAPAQTLPIDAATRKIYYAEEVLVKDGPQLELYHRAKAWFAKGGKSAGTIQVDDLRNGVLIGTNNLLLRVSQNTKTQPYRLGYTVKFEMEDDCFWYSLTNFTLQKLAEPELTTNFKKLPQDQPLETILKSDNKNSLNNKRLQNAAHTSILALIEEIKKSMN</sequence>
<evidence type="ECO:0000259" key="2">
    <source>
        <dbReference type="Pfam" id="PF14730"/>
    </source>
</evidence>
<evidence type="ECO:0000256" key="1">
    <source>
        <dbReference type="SAM" id="SignalP"/>
    </source>
</evidence>
<protein>
    <submittedName>
        <fullName evidence="3">DUF4468 domain-containing protein</fullName>
    </submittedName>
</protein>
<accession>A0A7G7G2N4</accession>
<feature type="signal peptide" evidence="1">
    <location>
        <begin position="1"/>
        <end position="23"/>
    </location>
</feature>
<name>A0A7G7G2N4_9BACT</name>
<dbReference type="Pfam" id="PF14730">
    <property type="entry name" value="DUF4468"/>
    <property type="match status" value="1"/>
</dbReference>
<dbReference type="InterPro" id="IPR027823">
    <property type="entry name" value="DUF4468"/>
</dbReference>
<feature type="domain" description="DUF4468" evidence="2">
    <location>
        <begin position="37"/>
        <end position="121"/>
    </location>
</feature>
<gene>
    <name evidence="3" type="ORF">HUW51_01235</name>
</gene>
<dbReference type="EMBL" id="CP055156">
    <property type="protein sequence ID" value="QNF31418.1"/>
    <property type="molecule type" value="Genomic_DNA"/>
</dbReference>
<evidence type="ECO:0000313" key="3">
    <source>
        <dbReference type="EMBL" id="QNF31418.1"/>
    </source>
</evidence>
<dbReference type="Proteomes" id="UP000515237">
    <property type="component" value="Chromosome"/>
</dbReference>
<keyword evidence="4" id="KW-1185">Reference proteome</keyword>
<dbReference type="KEGG" id="aswu:HUW51_01235"/>
<dbReference type="Gene3D" id="3.30.530.80">
    <property type="match status" value="1"/>
</dbReference>
<keyword evidence="1" id="KW-0732">Signal</keyword>
<reference evidence="3 4" key="1">
    <citation type="journal article" date="2018" name="Int. J. Syst. Evol. Microbiol.">
        <title>Adhaeribacter swui sp. nov., isolated from wet mud.</title>
        <authorList>
            <person name="Kim D.U."/>
            <person name="Kim K.W."/>
            <person name="Kang M.S."/>
            <person name="Kim J.Y."/>
            <person name="Jang J.H."/>
            <person name="Kim M.K."/>
        </authorList>
    </citation>
    <scope>NUCLEOTIDE SEQUENCE [LARGE SCALE GENOMIC DNA]</scope>
    <source>
        <strain evidence="3 4">KCTC 52873</strain>
    </source>
</reference>